<dbReference type="Proteomes" id="UP000002316">
    <property type="component" value="Chromosome 9"/>
</dbReference>
<proteinExistence type="predicted"/>
<reference evidence="3" key="1">
    <citation type="journal article" date="2010" name="PLoS Negl. Trop. Dis.">
        <title>The genome sequence of Trypanosoma brucei gambiense, causative agent of chronic human african trypanosomiasis.</title>
        <authorList>
            <person name="Jackson A.P."/>
            <person name="Sanders M."/>
            <person name="Berry A."/>
            <person name="McQuillan J."/>
            <person name="Aslett M.A."/>
            <person name="Quail M.A."/>
            <person name="Chukualim B."/>
            <person name="Capewell P."/>
            <person name="MacLeod A."/>
            <person name="Melville S.E."/>
            <person name="Gibson W."/>
            <person name="Barry J.D."/>
            <person name="Berriman M."/>
            <person name="Hertz-Fowler C."/>
        </authorList>
    </citation>
    <scope>NUCLEOTIDE SEQUENCE [LARGE SCALE GENOMIC DNA]</scope>
    <source>
        <strain evidence="3">MHOM/CI/86/DAL972</strain>
    </source>
</reference>
<evidence type="ECO:0000256" key="1">
    <source>
        <dbReference type="SAM" id="MobiDB-lite"/>
    </source>
</evidence>
<evidence type="ECO:0000313" key="2">
    <source>
        <dbReference type="EMBL" id="CBH14635.1"/>
    </source>
</evidence>
<accession>C9ZYY6</accession>
<dbReference type="GeneID" id="23860755"/>
<organism evidence="2 3">
    <name type="scientific">Trypanosoma brucei gambiense (strain MHOM/CI/86/DAL972)</name>
    <dbReference type="NCBI Taxonomy" id="679716"/>
    <lineage>
        <taxon>Eukaryota</taxon>
        <taxon>Discoba</taxon>
        <taxon>Euglenozoa</taxon>
        <taxon>Kinetoplastea</taxon>
        <taxon>Metakinetoplastina</taxon>
        <taxon>Trypanosomatida</taxon>
        <taxon>Trypanosomatidae</taxon>
        <taxon>Trypanosoma</taxon>
    </lineage>
</organism>
<dbReference type="KEGG" id="tbg:TbgDal_IX7110"/>
<feature type="compositionally biased region" description="Basic residues" evidence="1">
    <location>
        <begin position="27"/>
        <end position="38"/>
    </location>
</feature>
<evidence type="ECO:0000313" key="3">
    <source>
        <dbReference type="Proteomes" id="UP000002316"/>
    </source>
</evidence>
<feature type="region of interest" description="Disordered" evidence="1">
    <location>
        <begin position="27"/>
        <end position="62"/>
    </location>
</feature>
<dbReference type="RefSeq" id="XP_011776901.1">
    <property type="nucleotide sequence ID" value="XM_011778599.1"/>
</dbReference>
<dbReference type="AlphaFoldDB" id="C9ZYY6"/>
<gene>
    <name evidence="2" type="ORF">TbgDal_IX7110</name>
</gene>
<sequence length="110" mass="12480">MQNVQLTTKQQRTTIGFSRYEIYVNKKNKKRGRGHRIRTTISNTSKTKTKGRTNGERSKETERKELAVFAVAIPHVPTSARRTNRTCFLSTTPSVASSEVLEKIQQVTGK</sequence>
<feature type="compositionally biased region" description="Basic and acidic residues" evidence="1">
    <location>
        <begin position="53"/>
        <end position="62"/>
    </location>
</feature>
<name>C9ZYY6_TRYB9</name>
<dbReference type="EMBL" id="FN554972">
    <property type="protein sequence ID" value="CBH14635.1"/>
    <property type="molecule type" value="Genomic_DNA"/>
</dbReference>
<protein>
    <submittedName>
        <fullName evidence="2">Uncharacterized protein</fullName>
    </submittedName>
</protein>